<keyword evidence="9" id="KW-1185">Reference proteome</keyword>
<dbReference type="Gene3D" id="3.40.50.150">
    <property type="entry name" value="Vaccinia Virus protein VP39"/>
    <property type="match status" value="1"/>
</dbReference>
<feature type="region of interest" description="Disordered" evidence="6">
    <location>
        <begin position="265"/>
        <end position="311"/>
    </location>
</feature>
<dbReference type="GO" id="GO:0032259">
    <property type="term" value="P:methylation"/>
    <property type="evidence" value="ECO:0007669"/>
    <property type="project" value="UniProtKB-KW"/>
</dbReference>
<dbReference type="EC" id="2.1.1.80" evidence="2"/>
<evidence type="ECO:0000256" key="2">
    <source>
        <dbReference type="ARBA" id="ARBA00012534"/>
    </source>
</evidence>
<feature type="domain" description="CheR-type methyltransferase" evidence="7">
    <location>
        <begin position="1"/>
        <end position="268"/>
    </location>
</feature>
<protein>
    <recommendedName>
        <fullName evidence="2">protein-glutamate O-methyltransferase</fullName>
        <ecNumber evidence="2">2.1.1.80</ecNumber>
    </recommendedName>
</protein>
<evidence type="ECO:0000313" key="9">
    <source>
        <dbReference type="Proteomes" id="UP000612585"/>
    </source>
</evidence>
<evidence type="ECO:0000256" key="6">
    <source>
        <dbReference type="SAM" id="MobiDB-lite"/>
    </source>
</evidence>
<dbReference type="PRINTS" id="PR00996">
    <property type="entry name" value="CHERMTFRASE"/>
</dbReference>
<evidence type="ECO:0000256" key="1">
    <source>
        <dbReference type="ARBA" id="ARBA00001541"/>
    </source>
</evidence>
<name>A0A8J3Z234_9ACTN</name>
<accession>A0A8J3Z234</accession>
<evidence type="ECO:0000256" key="4">
    <source>
        <dbReference type="ARBA" id="ARBA00022679"/>
    </source>
</evidence>
<organism evidence="8 9">
    <name type="scientific">Virgisporangium aurantiacum</name>
    <dbReference type="NCBI Taxonomy" id="175570"/>
    <lineage>
        <taxon>Bacteria</taxon>
        <taxon>Bacillati</taxon>
        <taxon>Actinomycetota</taxon>
        <taxon>Actinomycetes</taxon>
        <taxon>Micromonosporales</taxon>
        <taxon>Micromonosporaceae</taxon>
        <taxon>Virgisporangium</taxon>
    </lineage>
</organism>
<comment type="catalytic activity">
    <reaction evidence="1">
        <text>L-glutamyl-[protein] + S-adenosyl-L-methionine = [protein]-L-glutamate 5-O-methyl ester + S-adenosyl-L-homocysteine</text>
        <dbReference type="Rhea" id="RHEA:24452"/>
        <dbReference type="Rhea" id="RHEA-COMP:10208"/>
        <dbReference type="Rhea" id="RHEA-COMP:10311"/>
        <dbReference type="ChEBI" id="CHEBI:29973"/>
        <dbReference type="ChEBI" id="CHEBI:57856"/>
        <dbReference type="ChEBI" id="CHEBI:59789"/>
        <dbReference type="ChEBI" id="CHEBI:82795"/>
        <dbReference type="EC" id="2.1.1.80"/>
    </reaction>
</comment>
<proteinExistence type="predicted"/>
<dbReference type="SUPFAM" id="SSF53335">
    <property type="entry name" value="S-adenosyl-L-methionine-dependent methyltransferases"/>
    <property type="match status" value="1"/>
</dbReference>
<dbReference type="EMBL" id="BOPG01000023">
    <property type="protein sequence ID" value="GIJ56026.1"/>
    <property type="molecule type" value="Genomic_DNA"/>
</dbReference>
<evidence type="ECO:0000256" key="3">
    <source>
        <dbReference type="ARBA" id="ARBA00022603"/>
    </source>
</evidence>
<keyword evidence="4" id="KW-0808">Transferase</keyword>
<dbReference type="AlphaFoldDB" id="A0A8J3Z234"/>
<dbReference type="SUPFAM" id="SSF48452">
    <property type="entry name" value="TPR-like"/>
    <property type="match status" value="1"/>
</dbReference>
<dbReference type="InterPro" id="IPR011990">
    <property type="entry name" value="TPR-like_helical_dom_sf"/>
</dbReference>
<dbReference type="PANTHER" id="PTHR24422">
    <property type="entry name" value="CHEMOTAXIS PROTEIN METHYLTRANSFERASE"/>
    <property type="match status" value="1"/>
</dbReference>
<gene>
    <name evidence="8" type="ORF">Vau01_035420</name>
</gene>
<dbReference type="RefSeq" id="WP_203993676.1">
    <property type="nucleotide sequence ID" value="NZ_BOPG01000023.1"/>
</dbReference>
<keyword evidence="5" id="KW-0949">S-adenosyl-L-methionine</keyword>
<evidence type="ECO:0000313" key="8">
    <source>
        <dbReference type="EMBL" id="GIJ56026.1"/>
    </source>
</evidence>
<dbReference type="InterPro" id="IPR050903">
    <property type="entry name" value="Bact_Chemotaxis_MeTrfase"/>
</dbReference>
<dbReference type="Gene3D" id="1.10.155.10">
    <property type="entry name" value="Chemotaxis receptor methyltransferase CheR, N-terminal domain"/>
    <property type="match status" value="1"/>
</dbReference>
<keyword evidence="3" id="KW-0489">Methyltransferase</keyword>
<dbReference type="InterPro" id="IPR029063">
    <property type="entry name" value="SAM-dependent_MTases_sf"/>
</dbReference>
<dbReference type="InterPro" id="IPR036804">
    <property type="entry name" value="CheR_N_sf"/>
</dbReference>
<dbReference type="SUPFAM" id="SSF47757">
    <property type="entry name" value="Chemotaxis receptor methyltransferase CheR, N-terminal domain"/>
    <property type="match status" value="1"/>
</dbReference>
<sequence length="472" mass="51136">MMSADVDRFRQVIIRWTGLTLHATATDLLEALLAERAAATGSSPETYLDRLEADRCRSELAALAPLLTVPETYFFRNSEQFRALVDIAIPALTRTRGHHPLRLLSAGCATGEEAYTLAMAVWEALPGAPVEITGVDVNPAVLERARRARYSEWSMRATPPGMRRRWFRPTGDGVIVDDEIRDLVRFVPGNLAADDPSWWAPGSYDVIFCRNVIMYLTPSHISAAIARLVAALAPGGFLFLGHAEINYGRTGGLDLRHSHETFYFQRTDDPRPEQATPPPNRPLAGRPPPSRPLAGRPPPAAHSRPRARTGGEAVARAMDLLRQERFDDALALVRAEPGTDAHLLRAVLLTALGRLDDAETECGRLLDTDGLHAGAHYLLAVTREGAGDPATAGSHARTAAYLDPGFAMPRLRLGLLARGRGDTATARQEFAAALTLLAGESPDRLLLFGGGFTRTALADLCRTELRACGAAA</sequence>
<dbReference type="PANTHER" id="PTHR24422:SF19">
    <property type="entry name" value="CHEMOTAXIS PROTEIN METHYLTRANSFERASE"/>
    <property type="match status" value="1"/>
</dbReference>
<dbReference type="GO" id="GO:0008983">
    <property type="term" value="F:protein-glutamate O-methyltransferase activity"/>
    <property type="evidence" value="ECO:0007669"/>
    <property type="project" value="UniProtKB-EC"/>
</dbReference>
<dbReference type="InterPro" id="IPR000780">
    <property type="entry name" value="CheR_MeTrfase"/>
</dbReference>
<reference evidence="8" key="1">
    <citation type="submission" date="2021-01" db="EMBL/GenBank/DDBJ databases">
        <title>Whole genome shotgun sequence of Virgisporangium aurantiacum NBRC 16421.</title>
        <authorList>
            <person name="Komaki H."/>
            <person name="Tamura T."/>
        </authorList>
    </citation>
    <scope>NUCLEOTIDE SEQUENCE</scope>
    <source>
        <strain evidence="8">NBRC 16421</strain>
    </source>
</reference>
<comment type="caution">
    <text evidence="8">The sequence shown here is derived from an EMBL/GenBank/DDBJ whole genome shotgun (WGS) entry which is preliminary data.</text>
</comment>
<dbReference type="Gene3D" id="1.25.40.10">
    <property type="entry name" value="Tetratricopeptide repeat domain"/>
    <property type="match status" value="1"/>
</dbReference>
<evidence type="ECO:0000256" key="5">
    <source>
        <dbReference type="ARBA" id="ARBA00022691"/>
    </source>
</evidence>
<dbReference type="Pfam" id="PF01739">
    <property type="entry name" value="CheR"/>
    <property type="match status" value="1"/>
</dbReference>
<dbReference type="Proteomes" id="UP000612585">
    <property type="component" value="Unassembled WGS sequence"/>
</dbReference>
<dbReference type="CDD" id="cd02440">
    <property type="entry name" value="AdoMet_MTases"/>
    <property type="match status" value="1"/>
</dbReference>
<evidence type="ECO:0000259" key="7">
    <source>
        <dbReference type="PROSITE" id="PS50123"/>
    </source>
</evidence>
<feature type="compositionally biased region" description="Pro residues" evidence="6">
    <location>
        <begin position="275"/>
        <end position="300"/>
    </location>
</feature>
<dbReference type="InterPro" id="IPR022642">
    <property type="entry name" value="CheR_C"/>
</dbReference>
<dbReference type="PROSITE" id="PS50123">
    <property type="entry name" value="CHER"/>
    <property type="match status" value="1"/>
</dbReference>
<dbReference type="SMART" id="SM00138">
    <property type="entry name" value="MeTrc"/>
    <property type="match status" value="1"/>
</dbReference>